<evidence type="ECO:0000313" key="3">
    <source>
        <dbReference type="Proteomes" id="UP001239445"/>
    </source>
</evidence>
<accession>A0AAJ0B692</accession>
<keyword evidence="3" id="KW-1185">Reference proteome</keyword>
<dbReference type="AlphaFoldDB" id="A0AAJ0B692"/>
<organism evidence="2 3">
    <name type="scientific">Echria macrotheca</name>
    <dbReference type="NCBI Taxonomy" id="438768"/>
    <lineage>
        <taxon>Eukaryota</taxon>
        <taxon>Fungi</taxon>
        <taxon>Dikarya</taxon>
        <taxon>Ascomycota</taxon>
        <taxon>Pezizomycotina</taxon>
        <taxon>Sordariomycetes</taxon>
        <taxon>Sordariomycetidae</taxon>
        <taxon>Sordariales</taxon>
        <taxon>Schizotheciaceae</taxon>
        <taxon>Echria</taxon>
    </lineage>
</organism>
<sequence>MNPITQPRATGASPTQIIEESQKWLYSSYTLIQSVLDQSPSHSTMYWKRVSDTVTSTIIEMADQTHSLNSLLFIVYRAIWRMAYYDGTPFNREHERPPQHSGNPSCVLDLSFFLRIAGSGNSLDGLKSYVEDITAAEYPPLPPAPPVDMRPAPGHISGPLTSSKPTWLPPRPASPAKGMREALTRRFAIACPQLPVVTNRGVQYHLPPFSVPSPAEMHRSIDLWKDKRRLSHWLMHMRVRYDKNSCAIYLEPSGKTVTTEADLEEQPWVVANLWVAYWRLLRWSQFVHKNRQVVPLLDFFKSHGFSWVAERDDINAMKSMIREFLRDPAGYHKATVASERAAEATRWRQNLGTSIESPSADTSNPPNPEE</sequence>
<name>A0AAJ0B692_9PEZI</name>
<dbReference type="Proteomes" id="UP001239445">
    <property type="component" value="Unassembled WGS sequence"/>
</dbReference>
<evidence type="ECO:0000256" key="1">
    <source>
        <dbReference type="SAM" id="MobiDB-lite"/>
    </source>
</evidence>
<comment type="caution">
    <text evidence="2">The sequence shown here is derived from an EMBL/GenBank/DDBJ whole genome shotgun (WGS) entry which is preliminary data.</text>
</comment>
<proteinExistence type="predicted"/>
<reference evidence="2" key="1">
    <citation type="submission" date="2023-06" db="EMBL/GenBank/DDBJ databases">
        <title>Genome-scale phylogeny and comparative genomics of the fungal order Sordariales.</title>
        <authorList>
            <consortium name="Lawrence Berkeley National Laboratory"/>
            <person name="Hensen N."/>
            <person name="Bonometti L."/>
            <person name="Westerberg I."/>
            <person name="Brannstrom I.O."/>
            <person name="Guillou S."/>
            <person name="Cros-Aarteil S."/>
            <person name="Calhoun S."/>
            <person name="Haridas S."/>
            <person name="Kuo A."/>
            <person name="Mondo S."/>
            <person name="Pangilinan J."/>
            <person name="Riley R."/>
            <person name="Labutti K."/>
            <person name="Andreopoulos B."/>
            <person name="Lipzen A."/>
            <person name="Chen C."/>
            <person name="Yanf M."/>
            <person name="Daum C."/>
            <person name="Ng V."/>
            <person name="Clum A."/>
            <person name="Steindorff A."/>
            <person name="Ohm R."/>
            <person name="Martin F."/>
            <person name="Silar P."/>
            <person name="Natvig D."/>
            <person name="Lalanne C."/>
            <person name="Gautier V."/>
            <person name="Ament-Velasquez S.L."/>
            <person name="Kruys A."/>
            <person name="Hutchinson M.I."/>
            <person name="Powell A.J."/>
            <person name="Barry K."/>
            <person name="Miller A.N."/>
            <person name="Grigoriev I.V."/>
            <person name="Debuchy R."/>
            <person name="Gladieux P."/>
            <person name="Thoren M.H."/>
            <person name="Johannesson H."/>
        </authorList>
    </citation>
    <scope>NUCLEOTIDE SEQUENCE</scope>
    <source>
        <strain evidence="2">PSN4</strain>
    </source>
</reference>
<feature type="region of interest" description="Disordered" evidence="1">
    <location>
        <begin position="150"/>
        <end position="175"/>
    </location>
</feature>
<gene>
    <name evidence="2" type="ORF">QBC47DRAFT_435565</name>
</gene>
<feature type="region of interest" description="Disordered" evidence="1">
    <location>
        <begin position="340"/>
        <end position="370"/>
    </location>
</feature>
<dbReference type="EMBL" id="MU839844">
    <property type="protein sequence ID" value="KAK1750952.1"/>
    <property type="molecule type" value="Genomic_DNA"/>
</dbReference>
<evidence type="ECO:0000313" key="2">
    <source>
        <dbReference type="EMBL" id="KAK1750952.1"/>
    </source>
</evidence>
<feature type="compositionally biased region" description="Polar residues" evidence="1">
    <location>
        <begin position="347"/>
        <end position="364"/>
    </location>
</feature>
<protein>
    <submittedName>
        <fullName evidence="2">Uncharacterized protein</fullName>
    </submittedName>
</protein>